<protein>
    <recommendedName>
        <fullName evidence="3">Tautomerase</fullName>
        <ecNumber evidence="3">5.3.2.-</ecNumber>
    </recommendedName>
</protein>
<sequence length="66" mass="7583">MPIIQIQLIEGRSTELKKQLMRGINEVVCRTLDVQPAQVRILINEFEKENWSVGGVAKDEEKSPYL</sequence>
<reference evidence="5 6" key="1">
    <citation type="submission" date="2022-04" db="EMBL/GenBank/DDBJ databases">
        <title>Mechanism of arsenic methylation and mitigation arsenic toxicity by Bacillus sp. LH14 from an Arsenic-Contaminated Paddy Soil.</title>
        <authorList>
            <person name="Wang D."/>
        </authorList>
    </citation>
    <scope>NUCLEOTIDE SEQUENCE [LARGE SCALE GENOMIC DNA]</scope>
    <source>
        <strain evidence="5 6">LH14</strain>
    </source>
</reference>
<keyword evidence="6" id="KW-1185">Reference proteome</keyword>
<evidence type="ECO:0000259" key="4">
    <source>
        <dbReference type="Pfam" id="PF01361"/>
    </source>
</evidence>
<evidence type="ECO:0000256" key="3">
    <source>
        <dbReference type="RuleBase" id="RU362032"/>
    </source>
</evidence>
<dbReference type="Pfam" id="PF01361">
    <property type="entry name" value="Tautomerase"/>
    <property type="match status" value="1"/>
</dbReference>
<dbReference type="InterPro" id="IPR018191">
    <property type="entry name" value="4-OT"/>
</dbReference>
<evidence type="ECO:0000256" key="2">
    <source>
        <dbReference type="ARBA" id="ARBA00023235"/>
    </source>
</evidence>
<evidence type="ECO:0000256" key="1">
    <source>
        <dbReference type="ARBA" id="ARBA00006723"/>
    </source>
</evidence>
<dbReference type="InterPro" id="IPR004370">
    <property type="entry name" value="4-OT-like_dom"/>
</dbReference>
<accession>A0ABY4JRB1</accession>
<dbReference type="EMBL" id="CP096034">
    <property type="protein sequence ID" value="UPM55869.1"/>
    <property type="molecule type" value="Genomic_DNA"/>
</dbReference>
<dbReference type="RefSeq" id="WP_248268831.1">
    <property type="nucleotide sequence ID" value="NZ_CP096034.1"/>
</dbReference>
<evidence type="ECO:0000313" key="6">
    <source>
        <dbReference type="Proteomes" id="UP000830639"/>
    </source>
</evidence>
<dbReference type="Proteomes" id="UP000830639">
    <property type="component" value="Chromosome"/>
</dbReference>
<keyword evidence="2 3" id="KW-0413">Isomerase</keyword>
<dbReference type="PANTHER" id="PTHR35530">
    <property type="entry name" value="TAUTOMERASE-RELATED"/>
    <property type="match status" value="1"/>
</dbReference>
<proteinExistence type="inferred from homology"/>
<dbReference type="EC" id="5.3.2.-" evidence="3"/>
<feature type="domain" description="4-oxalocrotonate tautomerase-like" evidence="4">
    <location>
        <begin position="2"/>
        <end position="57"/>
    </location>
</feature>
<gene>
    <name evidence="5" type="ORF">MY490_08580</name>
</gene>
<organism evidence="5 6">
    <name type="scientific">Gottfriedia acidiceleris</name>
    <dbReference type="NCBI Taxonomy" id="371036"/>
    <lineage>
        <taxon>Bacteria</taxon>
        <taxon>Bacillati</taxon>
        <taxon>Bacillota</taxon>
        <taxon>Bacilli</taxon>
        <taxon>Bacillales</taxon>
        <taxon>Bacillaceae</taxon>
        <taxon>Gottfriedia</taxon>
    </lineage>
</organism>
<dbReference type="Gene3D" id="3.30.429.10">
    <property type="entry name" value="Macrophage Migration Inhibitory Factor"/>
    <property type="match status" value="1"/>
</dbReference>
<name>A0ABY4JRB1_9BACI</name>
<evidence type="ECO:0000313" key="5">
    <source>
        <dbReference type="EMBL" id="UPM55869.1"/>
    </source>
</evidence>
<dbReference type="SUPFAM" id="SSF55331">
    <property type="entry name" value="Tautomerase/MIF"/>
    <property type="match status" value="1"/>
</dbReference>
<dbReference type="PANTHER" id="PTHR35530:SF1">
    <property type="entry name" value="2-HYDROXYMUCONATE TAUTOMERASE"/>
    <property type="match status" value="1"/>
</dbReference>
<dbReference type="NCBIfam" id="TIGR00013">
    <property type="entry name" value="taut"/>
    <property type="match status" value="1"/>
</dbReference>
<comment type="similarity">
    <text evidence="1 3">Belongs to the 4-oxalocrotonate tautomerase family.</text>
</comment>
<dbReference type="InterPro" id="IPR014347">
    <property type="entry name" value="Tautomerase/MIF_sf"/>
</dbReference>